<evidence type="ECO:0000256" key="2">
    <source>
        <dbReference type="ARBA" id="ARBA00003049"/>
    </source>
</evidence>
<dbReference type="PANTHER" id="PTHR20884">
    <property type="entry name" value="GDP-D-GLUCOSE PHOSPHORYLASE 1"/>
    <property type="match status" value="1"/>
</dbReference>
<feature type="domain" description="GDPGP1-like C-terminal" evidence="13">
    <location>
        <begin position="206"/>
        <end position="338"/>
    </location>
</feature>
<dbReference type="GO" id="GO:0005085">
    <property type="term" value="F:guanyl-nucleotide exchange factor activity"/>
    <property type="evidence" value="ECO:0007669"/>
    <property type="project" value="UniProtKB-KW"/>
</dbReference>
<dbReference type="InterPro" id="IPR058866">
    <property type="entry name" value="GDPGP1_N"/>
</dbReference>
<gene>
    <name evidence="15" type="ORF">g.15794</name>
</gene>
<keyword evidence="8" id="KW-0344">Guanine-nucleotide releasing factor</keyword>
<dbReference type="EMBL" id="GEBQ01013333">
    <property type="protein sequence ID" value="JAT26644.1"/>
    <property type="molecule type" value="Transcribed_RNA"/>
</dbReference>
<dbReference type="GO" id="GO:0005737">
    <property type="term" value="C:cytoplasm"/>
    <property type="evidence" value="ECO:0007669"/>
    <property type="project" value="UniProtKB-SubCell"/>
</dbReference>
<evidence type="ECO:0000256" key="7">
    <source>
        <dbReference type="ARBA" id="ARBA00022490"/>
    </source>
</evidence>
<evidence type="ECO:0000256" key="5">
    <source>
        <dbReference type="ARBA" id="ARBA00012507"/>
    </source>
</evidence>
<evidence type="ECO:0000256" key="3">
    <source>
        <dbReference type="ARBA" id="ARBA00004496"/>
    </source>
</evidence>
<evidence type="ECO:0000256" key="8">
    <source>
        <dbReference type="ARBA" id="ARBA00022658"/>
    </source>
</evidence>
<reference evidence="15" key="1">
    <citation type="submission" date="2015-11" db="EMBL/GenBank/DDBJ databases">
        <title>De novo transcriptome assembly of four potential Pierce s Disease insect vectors from Arizona vineyards.</title>
        <authorList>
            <person name="Tassone E.E."/>
        </authorList>
    </citation>
    <scope>NUCLEOTIDE SEQUENCE</scope>
</reference>
<evidence type="ECO:0000256" key="9">
    <source>
        <dbReference type="ARBA" id="ARBA00022679"/>
    </source>
</evidence>
<feature type="domain" description="GDPGP1-like N-terminal" evidence="14">
    <location>
        <begin position="25"/>
        <end position="185"/>
    </location>
</feature>
<evidence type="ECO:0000259" key="13">
    <source>
        <dbReference type="Pfam" id="PF26216"/>
    </source>
</evidence>
<keyword evidence="12" id="KW-0378">Hydrolase</keyword>
<name>A0A1B6LSQ1_9HEMI</name>
<evidence type="ECO:0000256" key="11">
    <source>
        <dbReference type="ARBA" id="ARBA00022741"/>
    </source>
</evidence>
<keyword evidence="7" id="KW-0963">Cytoplasm</keyword>
<evidence type="ECO:0000256" key="1">
    <source>
        <dbReference type="ARBA" id="ARBA00000063"/>
    </source>
</evidence>
<dbReference type="PANTHER" id="PTHR20884:SF8">
    <property type="entry name" value="GDP-D-GLUCOSE PHOSPHORYLASE 1"/>
    <property type="match status" value="1"/>
</dbReference>
<dbReference type="GO" id="GO:0006006">
    <property type="term" value="P:glucose metabolic process"/>
    <property type="evidence" value="ECO:0007669"/>
    <property type="project" value="TreeGrafter"/>
</dbReference>
<comment type="function">
    <text evidence="2">Specific and highly efficient GDP-D-glucose phosphorylase regulating the levels of GDP-D-glucose in cells.</text>
</comment>
<dbReference type="GO" id="GO:0016787">
    <property type="term" value="F:hydrolase activity"/>
    <property type="evidence" value="ECO:0007669"/>
    <property type="project" value="UniProtKB-KW"/>
</dbReference>
<sequence>MTSTHEYSETDFVYLTQWNSNEMSKFDEVVTNKWIAMHKEGSYFRYKLKMDESKVIPGKYQYLAQLNLNRALHRRKPTEMQNMQQNFDKHLFNFTKMDKKEILFQILNKNRKNIGNYLAINVSPLEFGHCLLLPALYSCLPQVVTADGLLAAVELFLLTRSPALRMGFNGLCAHASINHYHFHFYYLQQQMLLETIEVEHLAGPCYMLLSFPSQGFVFQLSPHTDIQEFVRYVFKLVSFLQDNEKPHNIFLTRGSSFQEKTPNLVRDHVRLYVWARKPVLETKEDAMFYPALCEMFGQLAFRRREDYETVTEEVVANIMSDLTEEPFQSVVDQVRAMFQNLNVQ</sequence>
<evidence type="ECO:0000256" key="6">
    <source>
        <dbReference type="ARBA" id="ARBA00018857"/>
    </source>
</evidence>
<comment type="subcellular location">
    <subcellularLocation>
        <location evidence="3">Cytoplasm</location>
    </subcellularLocation>
</comment>
<protein>
    <recommendedName>
        <fullName evidence="6">GDP-D-glucose phosphorylase 1</fullName>
        <ecNumber evidence="5">2.7.7.78</ecNumber>
    </recommendedName>
</protein>
<comment type="catalytic activity">
    <reaction evidence="1">
        <text>GDP-alpha-D-glucose + phosphate = alpha-D-glucose 1-phosphate + GDP + H(+)</text>
        <dbReference type="Rhea" id="RHEA:30387"/>
        <dbReference type="ChEBI" id="CHEBI:15378"/>
        <dbReference type="ChEBI" id="CHEBI:43474"/>
        <dbReference type="ChEBI" id="CHEBI:58189"/>
        <dbReference type="ChEBI" id="CHEBI:58601"/>
        <dbReference type="ChEBI" id="CHEBI:62230"/>
        <dbReference type="EC" id="2.7.7.78"/>
    </reaction>
</comment>
<dbReference type="Pfam" id="PF26216">
    <property type="entry name" value="GDPGP1_C"/>
    <property type="match status" value="1"/>
</dbReference>
<dbReference type="AlphaFoldDB" id="A0A1B6LSQ1"/>
<keyword evidence="10" id="KW-0548">Nucleotidyltransferase</keyword>
<evidence type="ECO:0000259" key="14">
    <source>
        <dbReference type="Pfam" id="PF26217"/>
    </source>
</evidence>
<evidence type="ECO:0000313" key="15">
    <source>
        <dbReference type="EMBL" id="JAT26644.1"/>
    </source>
</evidence>
<evidence type="ECO:0000256" key="12">
    <source>
        <dbReference type="ARBA" id="ARBA00022801"/>
    </source>
</evidence>
<dbReference type="GO" id="GO:0000166">
    <property type="term" value="F:nucleotide binding"/>
    <property type="evidence" value="ECO:0007669"/>
    <property type="project" value="UniProtKB-KW"/>
</dbReference>
<dbReference type="InterPro" id="IPR058865">
    <property type="entry name" value="GDPGP1_C"/>
</dbReference>
<keyword evidence="11" id="KW-0547">Nucleotide-binding</keyword>
<evidence type="ECO:0000256" key="4">
    <source>
        <dbReference type="ARBA" id="ARBA00006451"/>
    </source>
</evidence>
<dbReference type="GO" id="GO:0080048">
    <property type="term" value="F:GDP-D-glucose phosphorylase activity"/>
    <property type="evidence" value="ECO:0007669"/>
    <property type="project" value="UniProtKB-EC"/>
</dbReference>
<proteinExistence type="inferred from homology"/>
<dbReference type="InterPro" id="IPR026506">
    <property type="entry name" value="GDPGP"/>
</dbReference>
<evidence type="ECO:0000256" key="10">
    <source>
        <dbReference type="ARBA" id="ARBA00022695"/>
    </source>
</evidence>
<dbReference type="Pfam" id="PF26217">
    <property type="entry name" value="GDPGP1_N"/>
    <property type="match status" value="1"/>
</dbReference>
<keyword evidence="9" id="KW-0808">Transferase</keyword>
<comment type="similarity">
    <text evidence="4">Belongs to the GDPGP1 family.</text>
</comment>
<dbReference type="EC" id="2.7.7.78" evidence="5"/>
<organism evidence="15">
    <name type="scientific">Graphocephala atropunctata</name>
    <dbReference type="NCBI Taxonomy" id="36148"/>
    <lineage>
        <taxon>Eukaryota</taxon>
        <taxon>Metazoa</taxon>
        <taxon>Ecdysozoa</taxon>
        <taxon>Arthropoda</taxon>
        <taxon>Hexapoda</taxon>
        <taxon>Insecta</taxon>
        <taxon>Pterygota</taxon>
        <taxon>Neoptera</taxon>
        <taxon>Paraneoptera</taxon>
        <taxon>Hemiptera</taxon>
        <taxon>Auchenorrhyncha</taxon>
        <taxon>Membracoidea</taxon>
        <taxon>Cicadellidae</taxon>
        <taxon>Cicadellinae</taxon>
        <taxon>Cicadellini</taxon>
        <taxon>Graphocephala</taxon>
    </lineage>
</organism>
<accession>A0A1B6LSQ1</accession>